<evidence type="ECO:0000256" key="10">
    <source>
        <dbReference type="ARBA" id="ARBA00023034"/>
    </source>
</evidence>
<gene>
    <name evidence="18" type="ORF">PUMCH_004623</name>
</gene>
<feature type="domain" description="Gelsolin-like" evidence="13">
    <location>
        <begin position="796"/>
        <end position="870"/>
    </location>
</feature>
<evidence type="ECO:0000259" key="16">
    <source>
        <dbReference type="Pfam" id="PF04815"/>
    </source>
</evidence>
<dbReference type="InterPro" id="IPR012990">
    <property type="entry name" value="Beta-sandwich_Sec23_24"/>
</dbReference>
<dbReference type="SUPFAM" id="SSF81995">
    <property type="entry name" value="beta-sandwich domain of Sec23/24"/>
    <property type="match status" value="1"/>
</dbReference>
<protein>
    <recommendedName>
        <fullName evidence="20">Protein transport protein SEC24</fullName>
    </recommendedName>
</protein>
<dbReference type="InterPro" id="IPR036180">
    <property type="entry name" value="Gelsolin-like_dom_sf"/>
</dbReference>
<evidence type="ECO:0000256" key="5">
    <source>
        <dbReference type="ARBA" id="ARBA00022448"/>
    </source>
</evidence>
<evidence type="ECO:0000256" key="11">
    <source>
        <dbReference type="ARBA" id="ARBA00023136"/>
    </source>
</evidence>
<dbReference type="EMBL" id="CP138899">
    <property type="protein sequence ID" value="WPK27246.1"/>
    <property type="molecule type" value="Genomic_DNA"/>
</dbReference>
<keyword evidence="10" id="KW-0333">Golgi apparatus</keyword>
<dbReference type="InterPro" id="IPR036174">
    <property type="entry name" value="Znf_Sec23_Sec24_sf"/>
</dbReference>
<dbReference type="InterPro" id="IPR006900">
    <property type="entry name" value="Sec23/24_helical_dom"/>
</dbReference>
<dbReference type="Pfam" id="PF00626">
    <property type="entry name" value="Gelsolin"/>
    <property type="match status" value="1"/>
</dbReference>
<dbReference type="GO" id="GO:0030127">
    <property type="term" value="C:COPII vesicle coat"/>
    <property type="evidence" value="ECO:0007669"/>
    <property type="project" value="InterPro"/>
</dbReference>
<evidence type="ECO:0000256" key="12">
    <source>
        <dbReference type="ARBA" id="ARBA00025471"/>
    </source>
</evidence>
<dbReference type="AlphaFoldDB" id="A0AAX4HFW1"/>
<evidence type="ECO:0000259" key="14">
    <source>
        <dbReference type="Pfam" id="PF04810"/>
    </source>
</evidence>
<dbReference type="PANTHER" id="PTHR13803:SF39">
    <property type="entry name" value="SECRETORY 24AB, ISOFORM A"/>
    <property type="match status" value="1"/>
</dbReference>
<keyword evidence="6" id="KW-0963">Cytoplasm</keyword>
<dbReference type="InterPro" id="IPR029006">
    <property type="entry name" value="ADF-H/Gelsolin-like_dom_sf"/>
</dbReference>
<dbReference type="SUPFAM" id="SSF53300">
    <property type="entry name" value="vWA-like"/>
    <property type="match status" value="1"/>
</dbReference>
<dbReference type="PANTHER" id="PTHR13803">
    <property type="entry name" value="SEC24-RELATED PROTEIN"/>
    <property type="match status" value="1"/>
</dbReference>
<dbReference type="Pfam" id="PF04815">
    <property type="entry name" value="Sec23_helical"/>
    <property type="match status" value="1"/>
</dbReference>
<comment type="subcellular location">
    <subcellularLocation>
        <location evidence="3">Cytoplasm</location>
    </subcellularLocation>
    <subcellularLocation>
        <location evidence="2">Endoplasmic reticulum membrane</location>
        <topology evidence="2">Peripheral membrane protein</topology>
        <orientation evidence="2">Cytoplasmic side</orientation>
    </subcellularLocation>
    <subcellularLocation>
        <location evidence="1">Golgi apparatus membrane</location>
        <topology evidence="1">Peripheral membrane protein</topology>
        <orientation evidence="1">Cytoplasmic side</orientation>
    </subcellularLocation>
</comment>
<evidence type="ECO:0000256" key="2">
    <source>
        <dbReference type="ARBA" id="ARBA00004397"/>
    </source>
</evidence>
<dbReference type="InterPro" id="IPR050550">
    <property type="entry name" value="SEC23_SEC24_subfamily"/>
</dbReference>
<keyword evidence="9" id="KW-0653">Protein transport</keyword>
<dbReference type="GeneID" id="88175683"/>
<dbReference type="GO" id="GO:0000139">
    <property type="term" value="C:Golgi membrane"/>
    <property type="evidence" value="ECO:0007669"/>
    <property type="project" value="UniProtKB-SubCell"/>
</dbReference>
<evidence type="ECO:0000256" key="1">
    <source>
        <dbReference type="ARBA" id="ARBA00004255"/>
    </source>
</evidence>
<dbReference type="Proteomes" id="UP001338582">
    <property type="component" value="Chromosome 6"/>
</dbReference>
<evidence type="ECO:0000256" key="6">
    <source>
        <dbReference type="ARBA" id="ARBA00022490"/>
    </source>
</evidence>
<keyword evidence="19" id="KW-1185">Reference proteome</keyword>
<organism evidence="18 19">
    <name type="scientific">Australozyma saopauloensis</name>
    <dbReference type="NCBI Taxonomy" id="291208"/>
    <lineage>
        <taxon>Eukaryota</taxon>
        <taxon>Fungi</taxon>
        <taxon>Dikarya</taxon>
        <taxon>Ascomycota</taxon>
        <taxon>Saccharomycotina</taxon>
        <taxon>Pichiomycetes</taxon>
        <taxon>Metschnikowiaceae</taxon>
        <taxon>Australozyma</taxon>
    </lineage>
</organism>
<dbReference type="InterPro" id="IPR036175">
    <property type="entry name" value="Sec23/24_helical_dom_sf"/>
</dbReference>
<evidence type="ECO:0000256" key="9">
    <source>
        <dbReference type="ARBA" id="ARBA00022927"/>
    </source>
</evidence>
<evidence type="ECO:0000259" key="17">
    <source>
        <dbReference type="Pfam" id="PF08033"/>
    </source>
</evidence>
<dbReference type="Pfam" id="PF08033">
    <property type="entry name" value="Sec23_BS"/>
    <property type="match status" value="1"/>
</dbReference>
<evidence type="ECO:0000256" key="3">
    <source>
        <dbReference type="ARBA" id="ARBA00004496"/>
    </source>
</evidence>
<dbReference type="GO" id="GO:0008270">
    <property type="term" value="F:zinc ion binding"/>
    <property type="evidence" value="ECO:0007669"/>
    <property type="project" value="InterPro"/>
</dbReference>
<dbReference type="GO" id="GO:0070971">
    <property type="term" value="C:endoplasmic reticulum exit site"/>
    <property type="evidence" value="ECO:0007669"/>
    <property type="project" value="TreeGrafter"/>
</dbReference>
<proteinExistence type="inferred from homology"/>
<dbReference type="SUPFAM" id="SSF82754">
    <property type="entry name" value="C-terminal, gelsolin-like domain of Sec23/24"/>
    <property type="match status" value="1"/>
</dbReference>
<comment type="function">
    <text evidence="12">Component of the coat protein complex II (COPII) which promotes the formation of transport vesicles from the endoplasmic reticulum (ER). The coat has two main functions, the physical deformation of the endoplasmic reticulum membrane into vesicles and the selection of cargo molecules.</text>
</comment>
<evidence type="ECO:0000259" key="15">
    <source>
        <dbReference type="Pfam" id="PF04811"/>
    </source>
</evidence>
<evidence type="ECO:0000259" key="13">
    <source>
        <dbReference type="Pfam" id="PF00626"/>
    </source>
</evidence>
<feature type="domain" description="Sec23/Sec24 trunk" evidence="15">
    <location>
        <begin position="311"/>
        <end position="551"/>
    </location>
</feature>
<comment type="similarity">
    <text evidence="4">Belongs to the SEC23/SEC24 family. SEC24 subfamily.</text>
</comment>
<keyword evidence="11" id="KW-0472">Membrane</keyword>
<dbReference type="InterPro" id="IPR006895">
    <property type="entry name" value="Znf_Sec23_Sec24"/>
</dbReference>
<evidence type="ECO:0000313" key="19">
    <source>
        <dbReference type="Proteomes" id="UP001338582"/>
    </source>
</evidence>
<name>A0AAX4HFW1_9ASCO</name>
<dbReference type="GO" id="GO:0006886">
    <property type="term" value="P:intracellular protein transport"/>
    <property type="evidence" value="ECO:0007669"/>
    <property type="project" value="InterPro"/>
</dbReference>
<dbReference type="Gene3D" id="2.60.40.1670">
    <property type="entry name" value="beta-sandwich domain of Sec23/24"/>
    <property type="match status" value="1"/>
</dbReference>
<dbReference type="GO" id="GO:0090110">
    <property type="term" value="P:COPII-coated vesicle cargo loading"/>
    <property type="evidence" value="ECO:0007669"/>
    <property type="project" value="TreeGrafter"/>
</dbReference>
<dbReference type="Gene3D" id="3.40.20.10">
    <property type="entry name" value="Severin"/>
    <property type="match status" value="1"/>
</dbReference>
<dbReference type="SUPFAM" id="SSF81811">
    <property type="entry name" value="Helical domain of Sec23/24"/>
    <property type="match status" value="1"/>
</dbReference>
<dbReference type="Gene3D" id="2.30.30.380">
    <property type="entry name" value="Zn-finger domain of Sec23/24"/>
    <property type="match status" value="1"/>
</dbReference>
<sequence length="941" mass="103019">MSSSRRRAYPKPQYNAAPAPAAYGQAPAMDQLGQNFQNMNLQNGAPLQQQGQPQMGQMGQPMGYDYSQQQGYAAAPYGGQGQMAPGYDATGTNVGGAGAVAQPNMGGYGYGAGAGVGNVGVGGAGVGGVGVGVGGVAATPALPLNRIYTTDLLKNLPPPISDLALPPPPIILPAGDCVVESTDRTNAAPGYLRSTLNVVPSNHSLLKKSKLPFALCIRPYAALRDEDEPVAVALDTVIARCRRCRGYINPYVKFLDLKKWRCNFCNLLNDVPSVYDYDDSTQQLIDRYSRIELNNAVVEVVAPKEYMARVPPPLVYCFFIDVSAEAVASGMTATVANTILTNLDSIPNKNETTKVCIVGVDSALHFFKFREGLSEAPEHLIVSDLEMPYAPAPSGLSVNLAENRKAIEQLLFSFAGYFENTANPHFALGPALKFGYLMLESQGGKMMVFSATLPSIGEGKLSIRDDANITTKSKELLALMKAGDKFYKAFAVQCSTSQIAVDLFLTGSKYQDVASLSNLLRYTAGQTHFYPSWKSHQPEDVKKLSKEISKQLSMESAMEAVMRVRCSTGFRTSQFYGNFFNRSSDLCSFPTFPRDQGYVIEISIEENIPKPVVYFQAAVLHTTCFGQRRIRIITLALPTSSKLEDIYASADQLAITNYLTHMAIAKALDGSLPTARDFLTKSVVDYLSVYRKELISGHSPGLSPLQISTNLRMLPLLLFALTKHTAFREEKVPADHRAIALNNLGSWPLDQLIQSLYPSVYSLHDMTAECGFAEKLVQINPETGEEEVVDGELLLPEPINDSRTRMEKWGLYLIDTGSELFLWVAGEVVPDLVMDLFGVQHPLEIPIGKQELPVFEPVEDFEFNHRVRNIINHLSESKSSIAYKTLYVVVGPSAAEPITMTQSRDLMSLRTWALSFMVEDQSPSTSDYREFLTSLNSRVTA</sequence>
<dbReference type="Gene3D" id="3.40.50.410">
    <property type="entry name" value="von Willebrand factor, type A domain"/>
    <property type="match status" value="1"/>
</dbReference>
<evidence type="ECO:0008006" key="20">
    <source>
        <dbReference type="Google" id="ProtNLM"/>
    </source>
</evidence>
<evidence type="ECO:0000256" key="8">
    <source>
        <dbReference type="ARBA" id="ARBA00022892"/>
    </source>
</evidence>
<dbReference type="KEGG" id="asau:88175683"/>
<reference evidence="18 19" key="1">
    <citation type="submission" date="2023-10" db="EMBL/GenBank/DDBJ databases">
        <title>Draft Genome Sequence of Candida saopaulonensis from a very Premature Infant with Sepsis.</title>
        <authorList>
            <person name="Ning Y."/>
            <person name="Dai R."/>
            <person name="Xiao M."/>
            <person name="Xu Y."/>
            <person name="Yan Q."/>
            <person name="Zhang L."/>
        </authorList>
    </citation>
    <scope>NUCLEOTIDE SEQUENCE [LARGE SCALE GENOMIC DNA]</scope>
    <source>
        <strain evidence="18 19">19XY460</strain>
    </source>
</reference>
<keyword evidence="5" id="KW-0813">Transport</keyword>
<feature type="domain" description="Zinc finger Sec23/Sec24-type" evidence="14">
    <location>
        <begin position="238"/>
        <end position="275"/>
    </location>
</feature>
<dbReference type="GO" id="GO:0005789">
    <property type="term" value="C:endoplasmic reticulum membrane"/>
    <property type="evidence" value="ECO:0007669"/>
    <property type="project" value="UniProtKB-SubCell"/>
</dbReference>
<keyword evidence="7" id="KW-0256">Endoplasmic reticulum</keyword>
<dbReference type="Pfam" id="PF04810">
    <property type="entry name" value="zf-Sec23_Sec24"/>
    <property type="match status" value="1"/>
</dbReference>
<dbReference type="InterPro" id="IPR006896">
    <property type="entry name" value="Sec23/24_trunk_dom"/>
</dbReference>
<dbReference type="GO" id="GO:0000149">
    <property type="term" value="F:SNARE binding"/>
    <property type="evidence" value="ECO:0007669"/>
    <property type="project" value="TreeGrafter"/>
</dbReference>
<evidence type="ECO:0000256" key="4">
    <source>
        <dbReference type="ARBA" id="ARBA00008334"/>
    </source>
</evidence>
<dbReference type="Gene3D" id="1.20.120.730">
    <property type="entry name" value="Sec23/Sec24 helical domain"/>
    <property type="match status" value="1"/>
</dbReference>
<dbReference type="Pfam" id="PF04811">
    <property type="entry name" value="Sec23_trunk"/>
    <property type="match status" value="1"/>
</dbReference>
<dbReference type="InterPro" id="IPR036465">
    <property type="entry name" value="vWFA_dom_sf"/>
</dbReference>
<feature type="domain" description="Sec23/Sec24 beta-sandwich" evidence="17">
    <location>
        <begin position="557"/>
        <end position="640"/>
    </location>
</feature>
<dbReference type="InterPro" id="IPR007123">
    <property type="entry name" value="Gelsolin-like_dom"/>
</dbReference>
<keyword evidence="8" id="KW-0931">ER-Golgi transport</keyword>
<dbReference type="SUPFAM" id="SSF82919">
    <property type="entry name" value="Zn-finger domain of Sec23/24"/>
    <property type="match status" value="1"/>
</dbReference>
<accession>A0AAX4HFW1</accession>
<dbReference type="RefSeq" id="XP_062879624.1">
    <property type="nucleotide sequence ID" value="XM_063023554.1"/>
</dbReference>
<feature type="domain" description="Sec23/Sec24 helical" evidence="16">
    <location>
        <begin position="651"/>
        <end position="753"/>
    </location>
</feature>
<evidence type="ECO:0000256" key="7">
    <source>
        <dbReference type="ARBA" id="ARBA00022824"/>
    </source>
</evidence>
<evidence type="ECO:0000313" key="18">
    <source>
        <dbReference type="EMBL" id="WPK27246.1"/>
    </source>
</evidence>